<gene>
    <name evidence="8" type="ORF">NT6N_34910</name>
</gene>
<dbReference type="GO" id="GO:0016020">
    <property type="term" value="C:membrane"/>
    <property type="evidence" value="ECO:0007669"/>
    <property type="project" value="TreeGrafter"/>
</dbReference>
<evidence type="ECO:0000256" key="1">
    <source>
        <dbReference type="ARBA" id="ARBA00022670"/>
    </source>
</evidence>
<evidence type="ECO:0000256" key="2">
    <source>
        <dbReference type="ARBA" id="ARBA00022723"/>
    </source>
</evidence>
<dbReference type="KEGG" id="osu:NT6N_34910"/>
<dbReference type="GO" id="GO:0051603">
    <property type="term" value="P:proteolysis involved in protein catabolic process"/>
    <property type="evidence" value="ECO:0007669"/>
    <property type="project" value="TreeGrafter"/>
</dbReference>
<evidence type="ECO:0000259" key="7">
    <source>
        <dbReference type="Pfam" id="PF01435"/>
    </source>
</evidence>
<dbReference type="GO" id="GO:0046872">
    <property type="term" value="F:metal ion binding"/>
    <property type="evidence" value="ECO:0007669"/>
    <property type="project" value="UniProtKB-KW"/>
</dbReference>
<dbReference type="Gene3D" id="3.30.2010.10">
    <property type="entry name" value="Metalloproteases ('zincins'), catalytic domain"/>
    <property type="match status" value="1"/>
</dbReference>
<sequence length="228" mass="25951">MRAHGIREFENIKARKKISNDPKYTEPVNRVAKRLQKVIDMPGAEWEFVVFKDSTPNAFALPGGKVGINTGLFKIVDNDTLLAAVLGHEISHATATHAYQRMAHAAVSIIGGALLYHALDREDADHPGETVVAYAIAVYLLDALPLSRRQEYESDRIGAIYMAEAGYDPRQAVELWRRLEKYHHHHGGQRAEFLRTHPHDTSRVKALEEFMPIAIERYRQTREKHPKR</sequence>
<protein>
    <submittedName>
        <fullName evidence="8">Peptidase M48</fullName>
    </submittedName>
</protein>
<comment type="cofactor">
    <cofactor evidence="6">
        <name>Zn(2+)</name>
        <dbReference type="ChEBI" id="CHEBI:29105"/>
    </cofactor>
    <text evidence="6">Binds 1 zinc ion per subunit.</text>
</comment>
<dbReference type="AlphaFoldDB" id="A0AAT9FR28"/>
<dbReference type="EMBL" id="AP026866">
    <property type="protein sequence ID" value="BDS08451.1"/>
    <property type="molecule type" value="Genomic_DNA"/>
</dbReference>
<dbReference type="InterPro" id="IPR001915">
    <property type="entry name" value="Peptidase_M48"/>
</dbReference>
<feature type="domain" description="Peptidase M48" evidence="7">
    <location>
        <begin position="25"/>
        <end position="209"/>
    </location>
</feature>
<keyword evidence="5 6" id="KW-0482">Metalloprotease</keyword>
<accession>A0AAT9FR28</accession>
<keyword evidence="2" id="KW-0479">Metal-binding</keyword>
<organism evidence="8">
    <name type="scientific">Oceaniferula spumae</name>
    <dbReference type="NCBI Taxonomy" id="2979115"/>
    <lineage>
        <taxon>Bacteria</taxon>
        <taxon>Pseudomonadati</taxon>
        <taxon>Verrucomicrobiota</taxon>
        <taxon>Verrucomicrobiia</taxon>
        <taxon>Verrucomicrobiales</taxon>
        <taxon>Verrucomicrobiaceae</taxon>
        <taxon>Oceaniferula</taxon>
    </lineage>
</organism>
<keyword evidence="3 6" id="KW-0378">Hydrolase</keyword>
<name>A0AAT9FR28_9BACT</name>
<evidence type="ECO:0000256" key="6">
    <source>
        <dbReference type="RuleBase" id="RU003983"/>
    </source>
</evidence>
<dbReference type="GO" id="GO:0004222">
    <property type="term" value="F:metalloendopeptidase activity"/>
    <property type="evidence" value="ECO:0007669"/>
    <property type="project" value="InterPro"/>
</dbReference>
<evidence type="ECO:0000256" key="3">
    <source>
        <dbReference type="ARBA" id="ARBA00022801"/>
    </source>
</evidence>
<comment type="similarity">
    <text evidence="6">Belongs to the peptidase M48 family.</text>
</comment>
<dbReference type="InterPro" id="IPR051156">
    <property type="entry name" value="Mito/Outer_Membr_Metalloprot"/>
</dbReference>
<proteinExistence type="inferred from homology"/>
<dbReference type="CDD" id="cd07331">
    <property type="entry name" value="M48C_Oma1_like"/>
    <property type="match status" value="1"/>
</dbReference>
<dbReference type="PANTHER" id="PTHR22726:SF1">
    <property type="entry name" value="METALLOENDOPEPTIDASE OMA1, MITOCHONDRIAL"/>
    <property type="match status" value="1"/>
</dbReference>
<keyword evidence="1 6" id="KW-0645">Protease</keyword>
<evidence type="ECO:0000256" key="5">
    <source>
        <dbReference type="ARBA" id="ARBA00023049"/>
    </source>
</evidence>
<keyword evidence="4 6" id="KW-0862">Zinc</keyword>
<evidence type="ECO:0000256" key="4">
    <source>
        <dbReference type="ARBA" id="ARBA00022833"/>
    </source>
</evidence>
<evidence type="ECO:0000313" key="8">
    <source>
        <dbReference type="EMBL" id="BDS08451.1"/>
    </source>
</evidence>
<reference evidence="8" key="1">
    <citation type="submission" date="2024-07" db="EMBL/GenBank/DDBJ databases">
        <title>Complete genome sequence of Verrucomicrobiaceae bacterium NT6N.</title>
        <authorList>
            <person name="Huang C."/>
            <person name="Takami H."/>
            <person name="Hamasaki K."/>
        </authorList>
    </citation>
    <scope>NUCLEOTIDE SEQUENCE</scope>
    <source>
        <strain evidence="8">NT6N</strain>
    </source>
</reference>
<dbReference type="Pfam" id="PF01435">
    <property type="entry name" value="Peptidase_M48"/>
    <property type="match status" value="1"/>
</dbReference>
<dbReference type="PANTHER" id="PTHR22726">
    <property type="entry name" value="METALLOENDOPEPTIDASE OMA1"/>
    <property type="match status" value="1"/>
</dbReference>